<dbReference type="KEGG" id="mbn:Mboo_0640"/>
<dbReference type="GeneID" id="25393903"/>
<keyword evidence="5 12" id="KW-0418">Kinase</keyword>
<dbReference type="CDD" id="cd00156">
    <property type="entry name" value="REC"/>
    <property type="match status" value="1"/>
</dbReference>
<dbReference type="EC" id="2.7.13.3" evidence="2"/>
<comment type="catalytic activity">
    <reaction evidence="1">
        <text>ATP + protein L-histidine = ADP + protein N-phospho-L-histidine.</text>
        <dbReference type="EC" id="2.7.13.3"/>
    </reaction>
</comment>
<dbReference type="Pfam" id="PF02518">
    <property type="entry name" value="HATPase_c"/>
    <property type="match status" value="1"/>
</dbReference>
<dbReference type="PROSITE" id="PS50112">
    <property type="entry name" value="PAS"/>
    <property type="match status" value="2"/>
</dbReference>
<dbReference type="SUPFAM" id="SSF55785">
    <property type="entry name" value="PYP-like sensor domain (PAS domain)"/>
    <property type="match status" value="4"/>
</dbReference>
<feature type="domain" description="Histidine kinase" evidence="8">
    <location>
        <begin position="658"/>
        <end position="856"/>
    </location>
</feature>
<dbReference type="eggNOG" id="arCOG02385">
    <property type="taxonomic scope" value="Archaea"/>
</dbReference>
<sequence length="886" mass="98929">MISLLYVDDEPALLDLCRLFLEQEGDISVSTAGSVEEALARIAAGTFDAIISDYQMPEIDGITFLRTIRRQYPDMPFILFTGRGREEVVIEAINSGVDSYVQKGGDSRAQFKELSHLIRQIVRRRKAESGLRQMKFSVDHASEGIIWLRGSGEIAYFNEAICAMLGYTPREFSGLSVVDIRPGLSRQSLSSAWDRILSRKCASIEEMLLKKDGSTLPVELVLSYNEQGPDPLIFVFVRDISERRRSEESLKKAVCQLIQMEDDLHRQFEDLKKSDHAMREIGQRYQMLSAVSKDWIWEIDTDCRITYSGPQVQALLGFDPAALAGKCFSDLLVPACALWASSELSGLMAKKEVFHSLIVRALHREGREVLLALTGIPLHSAEGTFCGFYGIARDVSEEKTPDILLPSRTLLEQAGDAIFVTDVQTGVIIDANRNALNLVNRTLPEVCALQESALYSSPRSGQTDEPLRLRDNDEQGTSEEVLVDKEGNPIPVIVSTRVLQVGDRRIRIGIYHDISDLRSIESALREKAGELDRFFASGPDMFCILNTDGRIVRLNPAGEALLGCTTGPGAEHSLPELLHPDDRADLHYLLMHMGSGGKASTFVNRVVQPDGSSRWLEWRAFLSEKNQIYAIARDFTGQKRAEQALALANRKLSLLTDLTRHDIRNKLAVLTGYLDLFRSCPAEPYFSLYTEKINETVAAITAQLEFIRIYQKLGSAEPAWFNVNQVFSGACRQREIPAVIVSSSPDSWEIFADPLIDRVFSTLVDNAFRYGATLTKIQRSAHESPEGLVVVIEDNGIGIAQEKKEQIFEKEAGKACGQTHSLFLAREILSITGITLRETGRAGKGARFEMQVPKGMYRLREPEPDQKDMPVFAPDFITPPRHNHTL</sequence>
<dbReference type="Pfam" id="PF08448">
    <property type="entry name" value="PAS_4"/>
    <property type="match status" value="2"/>
</dbReference>
<protein>
    <recommendedName>
        <fullName evidence="2">histidine kinase</fullName>
        <ecNumber evidence="2">2.7.13.3</ecNumber>
    </recommendedName>
</protein>
<dbReference type="InterPro" id="IPR000700">
    <property type="entry name" value="PAS-assoc_C"/>
</dbReference>
<dbReference type="Gene3D" id="3.40.50.2300">
    <property type="match status" value="1"/>
</dbReference>
<feature type="domain" description="PAC" evidence="11">
    <location>
        <begin position="355"/>
        <end position="407"/>
    </location>
</feature>
<feature type="modified residue" description="4-aspartylphosphate" evidence="6">
    <location>
        <position position="53"/>
    </location>
</feature>
<keyword evidence="4" id="KW-0808">Transferase</keyword>
<dbReference type="PROSITE" id="PS50110">
    <property type="entry name" value="RESPONSE_REGULATORY"/>
    <property type="match status" value="1"/>
</dbReference>
<dbReference type="InterPro" id="IPR011006">
    <property type="entry name" value="CheY-like_superfamily"/>
</dbReference>
<feature type="region of interest" description="Disordered" evidence="7">
    <location>
        <begin position="863"/>
        <end position="886"/>
    </location>
</feature>
<dbReference type="InterPro" id="IPR005467">
    <property type="entry name" value="His_kinase_dom"/>
</dbReference>
<dbReference type="SMART" id="SM00387">
    <property type="entry name" value="HATPase_c"/>
    <property type="match status" value="1"/>
</dbReference>
<feature type="domain" description="Response regulatory" evidence="9">
    <location>
        <begin position="3"/>
        <end position="118"/>
    </location>
</feature>
<evidence type="ECO:0000259" key="8">
    <source>
        <dbReference type="PROSITE" id="PS50109"/>
    </source>
</evidence>
<dbReference type="SMART" id="SM00448">
    <property type="entry name" value="REC"/>
    <property type="match status" value="1"/>
</dbReference>
<dbReference type="NCBIfam" id="TIGR00229">
    <property type="entry name" value="sensory_box"/>
    <property type="match status" value="4"/>
</dbReference>
<evidence type="ECO:0000256" key="5">
    <source>
        <dbReference type="ARBA" id="ARBA00022777"/>
    </source>
</evidence>
<keyword evidence="3 6" id="KW-0597">Phosphoprotein</keyword>
<gene>
    <name evidence="12" type="ordered locus">Mboo_0640</name>
</gene>
<evidence type="ECO:0000256" key="6">
    <source>
        <dbReference type="PROSITE-ProRule" id="PRU00169"/>
    </source>
</evidence>
<evidence type="ECO:0000256" key="4">
    <source>
        <dbReference type="ARBA" id="ARBA00022679"/>
    </source>
</evidence>
<dbReference type="GO" id="GO:0004673">
    <property type="term" value="F:protein histidine kinase activity"/>
    <property type="evidence" value="ECO:0007669"/>
    <property type="project" value="UniProtKB-EC"/>
</dbReference>
<dbReference type="Gene3D" id="3.30.450.20">
    <property type="entry name" value="PAS domain"/>
    <property type="match status" value="4"/>
</dbReference>
<dbReference type="InterPro" id="IPR001610">
    <property type="entry name" value="PAC"/>
</dbReference>
<feature type="domain" description="PAC" evidence="11">
    <location>
        <begin position="202"/>
        <end position="252"/>
    </location>
</feature>
<evidence type="ECO:0000256" key="7">
    <source>
        <dbReference type="SAM" id="MobiDB-lite"/>
    </source>
</evidence>
<dbReference type="eggNOG" id="arCOG06192">
    <property type="taxonomic scope" value="Archaea"/>
</dbReference>
<dbReference type="InterPro" id="IPR001789">
    <property type="entry name" value="Sig_transdc_resp-reg_receiver"/>
</dbReference>
<dbReference type="AlphaFoldDB" id="A7I5Z7"/>
<evidence type="ECO:0000259" key="10">
    <source>
        <dbReference type="PROSITE" id="PS50112"/>
    </source>
</evidence>
<dbReference type="RefSeq" id="WP_012106179.1">
    <property type="nucleotide sequence ID" value="NC_009712.1"/>
</dbReference>
<dbReference type="Pfam" id="PF00072">
    <property type="entry name" value="Response_reg"/>
    <property type="match status" value="1"/>
</dbReference>
<dbReference type="Proteomes" id="UP000002408">
    <property type="component" value="Chromosome"/>
</dbReference>
<dbReference type="Gene3D" id="3.30.565.10">
    <property type="entry name" value="Histidine kinase-like ATPase, C-terminal domain"/>
    <property type="match status" value="1"/>
</dbReference>
<feature type="domain" description="PAS" evidence="10">
    <location>
        <begin position="130"/>
        <end position="200"/>
    </location>
</feature>
<organism evidence="12 13">
    <name type="scientific">Methanoregula boonei (strain DSM 21154 / JCM 14090 / 6A8)</name>
    <dbReference type="NCBI Taxonomy" id="456442"/>
    <lineage>
        <taxon>Archaea</taxon>
        <taxon>Methanobacteriati</taxon>
        <taxon>Methanobacteriota</taxon>
        <taxon>Stenosarchaea group</taxon>
        <taxon>Methanomicrobia</taxon>
        <taxon>Methanomicrobiales</taxon>
        <taxon>Methanoregulaceae</taxon>
        <taxon>Methanoregula</taxon>
    </lineage>
</organism>
<accession>A7I5Z7</accession>
<dbReference type="SUPFAM" id="SSF55874">
    <property type="entry name" value="ATPase domain of HSP90 chaperone/DNA topoisomerase II/histidine kinase"/>
    <property type="match status" value="1"/>
</dbReference>
<evidence type="ECO:0000259" key="9">
    <source>
        <dbReference type="PROSITE" id="PS50110"/>
    </source>
</evidence>
<dbReference type="SUPFAM" id="SSF52172">
    <property type="entry name" value="CheY-like"/>
    <property type="match status" value="1"/>
</dbReference>
<dbReference type="GO" id="GO:0000160">
    <property type="term" value="P:phosphorelay signal transduction system"/>
    <property type="evidence" value="ECO:0007669"/>
    <property type="project" value="InterPro"/>
</dbReference>
<evidence type="ECO:0000313" key="13">
    <source>
        <dbReference type="Proteomes" id="UP000002408"/>
    </source>
</evidence>
<dbReference type="EMBL" id="CP000780">
    <property type="protein sequence ID" value="ABS55158.1"/>
    <property type="molecule type" value="Genomic_DNA"/>
</dbReference>
<dbReference type="PROSITE" id="PS50113">
    <property type="entry name" value="PAC"/>
    <property type="match status" value="2"/>
</dbReference>
<dbReference type="Pfam" id="PF13426">
    <property type="entry name" value="PAS_9"/>
    <property type="match status" value="2"/>
</dbReference>
<dbReference type="CDD" id="cd00075">
    <property type="entry name" value="HATPase"/>
    <property type="match status" value="1"/>
</dbReference>
<feature type="region of interest" description="Disordered" evidence="7">
    <location>
        <begin position="457"/>
        <end position="476"/>
    </location>
</feature>
<dbReference type="PANTHER" id="PTHR43304">
    <property type="entry name" value="PHYTOCHROME-LIKE PROTEIN CPH1"/>
    <property type="match status" value="1"/>
</dbReference>
<dbReference type="InterPro" id="IPR013656">
    <property type="entry name" value="PAS_4"/>
</dbReference>
<dbReference type="PROSITE" id="PS50109">
    <property type="entry name" value="HIS_KIN"/>
    <property type="match status" value="1"/>
</dbReference>
<feature type="domain" description="PAS" evidence="10">
    <location>
        <begin position="527"/>
        <end position="597"/>
    </location>
</feature>
<dbReference type="CDD" id="cd00130">
    <property type="entry name" value="PAS"/>
    <property type="match status" value="3"/>
</dbReference>
<reference evidence="13" key="1">
    <citation type="journal article" date="2015" name="Microbiology">
        <title>Genome of Methanoregula boonei 6A8 reveals adaptations to oligotrophic peatland environments.</title>
        <authorList>
            <person name="Braeuer S."/>
            <person name="Cadillo-Quiroz H."/>
            <person name="Kyrpides N."/>
            <person name="Woyke T."/>
            <person name="Goodwin L."/>
            <person name="Detter C."/>
            <person name="Podell S."/>
            <person name="Yavitt J.B."/>
            <person name="Zinder S.H."/>
        </authorList>
    </citation>
    <scope>NUCLEOTIDE SEQUENCE [LARGE SCALE GENOMIC DNA]</scope>
    <source>
        <strain evidence="13">DSM 21154 / JCM 14090 / 6A8</strain>
    </source>
</reference>
<dbReference type="InterPro" id="IPR035965">
    <property type="entry name" value="PAS-like_dom_sf"/>
</dbReference>
<dbReference type="PANTHER" id="PTHR43304:SF1">
    <property type="entry name" value="PAC DOMAIN-CONTAINING PROTEIN"/>
    <property type="match status" value="1"/>
</dbReference>
<evidence type="ECO:0000256" key="1">
    <source>
        <dbReference type="ARBA" id="ARBA00000085"/>
    </source>
</evidence>
<dbReference type="SMART" id="SM00091">
    <property type="entry name" value="PAS"/>
    <property type="match status" value="4"/>
</dbReference>
<dbReference type="SMART" id="SM00086">
    <property type="entry name" value="PAC"/>
    <property type="match status" value="3"/>
</dbReference>
<evidence type="ECO:0000313" key="12">
    <source>
        <dbReference type="EMBL" id="ABS55158.1"/>
    </source>
</evidence>
<dbReference type="InterPro" id="IPR052162">
    <property type="entry name" value="Sensor_kinase/Photoreceptor"/>
</dbReference>
<evidence type="ECO:0000259" key="11">
    <source>
        <dbReference type="PROSITE" id="PS50113"/>
    </source>
</evidence>
<name>A7I5Z7_METB6</name>
<evidence type="ECO:0000256" key="3">
    <source>
        <dbReference type="ARBA" id="ARBA00022553"/>
    </source>
</evidence>
<dbReference type="STRING" id="456442.Mboo_0640"/>
<dbReference type="HOGENOM" id="CLU_000445_114_58_2"/>
<proteinExistence type="predicted"/>
<dbReference type="InterPro" id="IPR003594">
    <property type="entry name" value="HATPase_dom"/>
</dbReference>
<keyword evidence="13" id="KW-1185">Reference proteome</keyword>
<dbReference type="OrthoDB" id="8127at2157"/>
<dbReference type="InterPro" id="IPR000014">
    <property type="entry name" value="PAS"/>
</dbReference>
<dbReference type="InterPro" id="IPR036890">
    <property type="entry name" value="HATPase_C_sf"/>
</dbReference>
<evidence type="ECO:0000256" key="2">
    <source>
        <dbReference type="ARBA" id="ARBA00012438"/>
    </source>
</evidence>